<gene>
    <name evidence="2" type="ORF">FHX34_10939</name>
</gene>
<accession>A0A561VC89</accession>
<keyword evidence="3" id="KW-1185">Reference proteome</keyword>
<reference evidence="2 3" key="1">
    <citation type="submission" date="2019-06" db="EMBL/GenBank/DDBJ databases">
        <title>Sequencing the genomes of 1000 actinobacteria strains.</title>
        <authorList>
            <person name="Klenk H.-P."/>
        </authorList>
    </citation>
    <scope>NUCLEOTIDE SEQUENCE [LARGE SCALE GENOMIC DNA]</scope>
    <source>
        <strain evidence="2 3">DSM 43866</strain>
    </source>
</reference>
<proteinExistence type="predicted"/>
<dbReference type="RefSeq" id="WP_122978495.1">
    <property type="nucleotide sequence ID" value="NZ_BOMX01000174.1"/>
</dbReference>
<comment type="caution">
    <text evidence="2">The sequence shown here is derived from an EMBL/GenBank/DDBJ whole genome shotgun (WGS) entry which is preliminary data.</text>
</comment>
<evidence type="ECO:0000256" key="1">
    <source>
        <dbReference type="SAM" id="MobiDB-lite"/>
    </source>
</evidence>
<dbReference type="Proteomes" id="UP000320239">
    <property type="component" value="Unassembled WGS sequence"/>
</dbReference>
<dbReference type="EMBL" id="VIWY01000009">
    <property type="protein sequence ID" value="TWG09240.1"/>
    <property type="molecule type" value="Genomic_DNA"/>
</dbReference>
<name>A0A561VC89_ACTTI</name>
<feature type="region of interest" description="Disordered" evidence="1">
    <location>
        <begin position="26"/>
        <end position="47"/>
    </location>
</feature>
<evidence type="ECO:0000313" key="3">
    <source>
        <dbReference type="Proteomes" id="UP000320239"/>
    </source>
</evidence>
<evidence type="ECO:0000313" key="2">
    <source>
        <dbReference type="EMBL" id="TWG09240.1"/>
    </source>
</evidence>
<sequence>MTALLVMGSALLLVRLAGLAVLLLSGRSSTPGDPCPTAARTRPAPDPAEVEGALLDRLCRGELGRDDYREAMAALAARHGPRIPAGER</sequence>
<dbReference type="AlphaFoldDB" id="A0A561VC89"/>
<protein>
    <submittedName>
        <fullName evidence="2">Uncharacterized protein</fullName>
    </submittedName>
</protein>
<organism evidence="2 3">
    <name type="scientific">Actinoplanes teichomyceticus</name>
    <dbReference type="NCBI Taxonomy" id="1867"/>
    <lineage>
        <taxon>Bacteria</taxon>
        <taxon>Bacillati</taxon>
        <taxon>Actinomycetota</taxon>
        <taxon>Actinomycetes</taxon>
        <taxon>Micromonosporales</taxon>
        <taxon>Micromonosporaceae</taxon>
        <taxon>Actinoplanes</taxon>
    </lineage>
</organism>
<feature type="compositionally biased region" description="Low complexity" evidence="1">
    <location>
        <begin position="26"/>
        <end position="42"/>
    </location>
</feature>